<dbReference type="InterPro" id="IPR036388">
    <property type="entry name" value="WH-like_DNA-bd_sf"/>
</dbReference>
<protein>
    <submittedName>
        <fullName evidence="7">Putative HTH-type transcriptional regulator YjiR</fullName>
    </submittedName>
</protein>
<dbReference type="GO" id="GO:0003700">
    <property type="term" value="F:DNA-binding transcription factor activity"/>
    <property type="evidence" value="ECO:0007669"/>
    <property type="project" value="InterPro"/>
</dbReference>
<dbReference type="OrthoDB" id="9794015at2"/>
<dbReference type="SUPFAM" id="SSF53383">
    <property type="entry name" value="PLP-dependent transferases"/>
    <property type="match status" value="1"/>
</dbReference>
<dbReference type="InterPro" id="IPR000524">
    <property type="entry name" value="Tscrpt_reg_HTH_GntR"/>
</dbReference>
<dbReference type="Gene3D" id="3.40.640.10">
    <property type="entry name" value="Type I PLP-dependent aspartate aminotransferase-like (Major domain)"/>
    <property type="match status" value="1"/>
</dbReference>
<dbReference type="GO" id="GO:0030170">
    <property type="term" value="F:pyridoxal phosphate binding"/>
    <property type="evidence" value="ECO:0007669"/>
    <property type="project" value="InterPro"/>
</dbReference>
<dbReference type="AlphaFoldDB" id="A0A238J3F5"/>
<dbReference type="InterPro" id="IPR015421">
    <property type="entry name" value="PyrdxlP-dep_Trfase_major"/>
</dbReference>
<sequence length="464" mass="51113">MTNWVPSRDSLSSPIHLSLASIIASAIEAGSLSPGQKLPPHRKLADDLGLSVNTVSKAYDILRRQTLIDGQIGRGSYVIDTAKSGEQPFKLESEPRNLLDMSISRPLFNRLHIDAMHSTLKAMQHELDPVLYLSTRPNAGHKTHRKTGVKWLSHCGLQTRAESVLMTNGVSHGLSTAMSAILRPGDIVLSDMITHHLLISTVAYFGYRHIGVEADEYGILPDVLERICSECSPKALYLLPSLANPNVHMMPEGRRRQIAGIARRHGLHIIENDPFGPVAVSRPPPISSFAPELSVYLTTFTKCTVSGLRAGYAVAPDHLLPAMTARLIVFGWMATPLICELASRWVEDGTAMALAEWQRGEIGNRYQIAKQELAGFQWRGHPSGLHIWLQLPPGWDSNSFVAHARELNVAVSPESPFLSPKAAPTNAVRISLGSIRETDRFRQALRLLTGLILRPREPLPQFAI</sequence>
<dbReference type="CDD" id="cd07377">
    <property type="entry name" value="WHTH_GntR"/>
    <property type="match status" value="1"/>
</dbReference>
<name>A0A238J3F5_9RHOB</name>
<dbReference type="Gene3D" id="3.90.1150.10">
    <property type="entry name" value="Aspartate Aminotransferase, domain 1"/>
    <property type="match status" value="1"/>
</dbReference>
<dbReference type="Pfam" id="PF00155">
    <property type="entry name" value="Aminotran_1_2"/>
    <property type="match status" value="1"/>
</dbReference>
<evidence type="ECO:0000256" key="2">
    <source>
        <dbReference type="ARBA" id="ARBA00022898"/>
    </source>
</evidence>
<dbReference type="PANTHER" id="PTHR46577">
    <property type="entry name" value="HTH-TYPE TRANSCRIPTIONAL REGULATORY PROTEIN GABR"/>
    <property type="match status" value="1"/>
</dbReference>
<dbReference type="EMBL" id="FXXQ01000014">
    <property type="protein sequence ID" value="SMX25269.1"/>
    <property type="molecule type" value="Genomic_DNA"/>
</dbReference>
<dbReference type="InterPro" id="IPR036390">
    <property type="entry name" value="WH_DNA-bd_sf"/>
</dbReference>
<dbReference type="InterPro" id="IPR015424">
    <property type="entry name" value="PyrdxlP-dep_Trfase"/>
</dbReference>
<keyword evidence="3" id="KW-0805">Transcription regulation</keyword>
<dbReference type="CDD" id="cd00609">
    <property type="entry name" value="AAT_like"/>
    <property type="match status" value="1"/>
</dbReference>
<keyword evidence="8" id="KW-1185">Reference proteome</keyword>
<evidence type="ECO:0000313" key="8">
    <source>
        <dbReference type="Proteomes" id="UP000201838"/>
    </source>
</evidence>
<dbReference type="Pfam" id="PF00392">
    <property type="entry name" value="GntR"/>
    <property type="match status" value="1"/>
</dbReference>
<dbReference type="Proteomes" id="UP000201838">
    <property type="component" value="Unassembled WGS sequence"/>
</dbReference>
<dbReference type="PANTHER" id="PTHR46577:SF1">
    <property type="entry name" value="HTH-TYPE TRANSCRIPTIONAL REGULATORY PROTEIN GABR"/>
    <property type="match status" value="1"/>
</dbReference>
<dbReference type="InterPro" id="IPR004839">
    <property type="entry name" value="Aminotransferase_I/II_large"/>
</dbReference>
<dbReference type="InterPro" id="IPR051446">
    <property type="entry name" value="HTH_trans_reg/aminotransferase"/>
</dbReference>
<evidence type="ECO:0000256" key="3">
    <source>
        <dbReference type="ARBA" id="ARBA00023015"/>
    </source>
</evidence>
<dbReference type="SUPFAM" id="SSF46785">
    <property type="entry name" value="Winged helix' DNA-binding domain"/>
    <property type="match status" value="1"/>
</dbReference>
<reference evidence="7 8" key="1">
    <citation type="submission" date="2017-05" db="EMBL/GenBank/DDBJ databases">
        <authorList>
            <person name="Song R."/>
            <person name="Chenine A.L."/>
            <person name="Ruprecht R.M."/>
        </authorList>
    </citation>
    <scope>NUCLEOTIDE SEQUENCE [LARGE SCALE GENOMIC DNA]</scope>
    <source>
        <strain evidence="7 8">CECT 8489</strain>
    </source>
</reference>
<proteinExistence type="inferred from homology"/>
<dbReference type="GO" id="GO:0003677">
    <property type="term" value="F:DNA binding"/>
    <property type="evidence" value="ECO:0007669"/>
    <property type="project" value="UniProtKB-KW"/>
</dbReference>
<dbReference type="SMART" id="SM00345">
    <property type="entry name" value="HTH_GNTR"/>
    <property type="match status" value="1"/>
</dbReference>
<evidence type="ECO:0000256" key="1">
    <source>
        <dbReference type="ARBA" id="ARBA00005384"/>
    </source>
</evidence>
<dbReference type="InterPro" id="IPR015422">
    <property type="entry name" value="PyrdxlP-dep_Trfase_small"/>
</dbReference>
<evidence type="ECO:0000313" key="7">
    <source>
        <dbReference type="EMBL" id="SMX25269.1"/>
    </source>
</evidence>
<accession>A0A238J3F5</accession>
<dbReference type="Gene3D" id="1.10.10.10">
    <property type="entry name" value="Winged helix-like DNA-binding domain superfamily/Winged helix DNA-binding domain"/>
    <property type="match status" value="1"/>
</dbReference>
<evidence type="ECO:0000256" key="5">
    <source>
        <dbReference type="ARBA" id="ARBA00023163"/>
    </source>
</evidence>
<keyword evidence="4" id="KW-0238">DNA-binding</keyword>
<organism evidence="7 8">
    <name type="scientific">Boseongicola aestuarii</name>
    <dbReference type="NCBI Taxonomy" id="1470561"/>
    <lineage>
        <taxon>Bacteria</taxon>
        <taxon>Pseudomonadati</taxon>
        <taxon>Pseudomonadota</taxon>
        <taxon>Alphaproteobacteria</taxon>
        <taxon>Rhodobacterales</taxon>
        <taxon>Paracoccaceae</taxon>
        <taxon>Boseongicola</taxon>
    </lineage>
</organism>
<evidence type="ECO:0000256" key="4">
    <source>
        <dbReference type="ARBA" id="ARBA00023125"/>
    </source>
</evidence>
<feature type="domain" description="HTH gntR-type" evidence="6">
    <location>
        <begin position="13"/>
        <end position="81"/>
    </location>
</feature>
<gene>
    <name evidence="7" type="primary">yjiR</name>
    <name evidence="7" type="ORF">BOA8489_03408</name>
</gene>
<comment type="similarity">
    <text evidence="1">In the C-terminal section; belongs to the class-I pyridoxal-phosphate-dependent aminotransferase family.</text>
</comment>
<keyword evidence="5" id="KW-0804">Transcription</keyword>
<keyword evidence="2" id="KW-0663">Pyridoxal phosphate</keyword>
<dbReference type="PROSITE" id="PS50949">
    <property type="entry name" value="HTH_GNTR"/>
    <property type="match status" value="1"/>
</dbReference>
<evidence type="ECO:0000259" key="6">
    <source>
        <dbReference type="PROSITE" id="PS50949"/>
    </source>
</evidence>